<keyword evidence="4" id="KW-1185">Reference proteome</keyword>
<organism evidence="3 4">
    <name type="scientific">Trichomonas vaginalis (strain ATCC PRA-98 / G3)</name>
    <dbReference type="NCBI Taxonomy" id="412133"/>
    <lineage>
        <taxon>Eukaryota</taxon>
        <taxon>Metamonada</taxon>
        <taxon>Parabasalia</taxon>
        <taxon>Trichomonadida</taxon>
        <taxon>Trichomonadidae</taxon>
        <taxon>Trichomonas</taxon>
    </lineage>
</organism>
<dbReference type="RefSeq" id="XP_001325165.1">
    <property type="nucleotide sequence ID" value="XM_001325130.1"/>
</dbReference>
<gene>
    <name evidence="3" type="ORF">TVAG_404880</name>
</gene>
<dbReference type="Gene3D" id="3.80.10.10">
    <property type="entry name" value="Ribonuclease Inhibitor"/>
    <property type="match status" value="1"/>
</dbReference>
<sequence length="182" mass="19992">MVNTLTRYSFASCDKLESFQVFGDILKMERCVFFRSNNLKQIKFGGFIDVVDELAFNGTIGLRNITYCGLQAVNGEALKNHEPHGIQINVLVASDYQGTTFMGVPATKESSACSPRRTPEPTAKPTKEPLPSKKVIIIASVVVGCALILTAVIVIFVVKCCMKKNGWIKKETLTESLLTQSI</sequence>
<reference evidence="3" key="2">
    <citation type="journal article" date="2007" name="Science">
        <title>Draft genome sequence of the sexually transmitted pathogen Trichomonas vaginalis.</title>
        <authorList>
            <person name="Carlton J.M."/>
            <person name="Hirt R.P."/>
            <person name="Silva J.C."/>
            <person name="Delcher A.L."/>
            <person name="Schatz M."/>
            <person name="Zhao Q."/>
            <person name="Wortman J.R."/>
            <person name="Bidwell S.L."/>
            <person name="Alsmark U.C.M."/>
            <person name="Besteiro S."/>
            <person name="Sicheritz-Ponten T."/>
            <person name="Noel C.J."/>
            <person name="Dacks J.B."/>
            <person name="Foster P.G."/>
            <person name="Simillion C."/>
            <person name="Van de Peer Y."/>
            <person name="Miranda-Saavedra D."/>
            <person name="Barton G.J."/>
            <person name="Westrop G.D."/>
            <person name="Mueller S."/>
            <person name="Dessi D."/>
            <person name="Fiori P.L."/>
            <person name="Ren Q."/>
            <person name="Paulsen I."/>
            <person name="Zhang H."/>
            <person name="Bastida-Corcuera F.D."/>
            <person name="Simoes-Barbosa A."/>
            <person name="Brown M.T."/>
            <person name="Hayes R.D."/>
            <person name="Mukherjee M."/>
            <person name="Okumura C.Y."/>
            <person name="Schneider R."/>
            <person name="Smith A.J."/>
            <person name="Vanacova S."/>
            <person name="Villalvazo M."/>
            <person name="Haas B.J."/>
            <person name="Pertea M."/>
            <person name="Feldblyum T.V."/>
            <person name="Utterback T.R."/>
            <person name="Shu C.L."/>
            <person name="Osoegawa K."/>
            <person name="de Jong P.J."/>
            <person name="Hrdy I."/>
            <person name="Horvathova L."/>
            <person name="Zubacova Z."/>
            <person name="Dolezal P."/>
            <person name="Malik S.B."/>
            <person name="Logsdon J.M. Jr."/>
            <person name="Henze K."/>
            <person name="Gupta A."/>
            <person name="Wang C.C."/>
            <person name="Dunne R.L."/>
            <person name="Upcroft J.A."/>
            <person name="Upcroft P."/>
            <person name="White O."/>
            <person name="Salzberg S.L."/>
            <person name="Tang P."/>
            <person name="Chiu C.-H."/>
            <person name="Lee Y.-S."/>
            <person name="Embley T.M."/>
            <person name="Coombs G.H."/>
            <person name="Mottram J.C."/>
            <person name="Tachezy J."/>
            <person name="Fraser-Liggett C.M."/>
            <person name="Johnson P.J."/>
        </authorList>
    </citation>
    <scope>NUCLEOTIDE SEQUENCE [LARGE SCALE GENOMIC DNA]</scope>
    <source>
        <strain evidence="3">G3</strain>
    </source>
</reference>
<keyword evidence="2" id="KW-0472">Membrane</keyword>
<dbReference type="EMBL" id="DS113293">
    <property type="protein sequence ID" value="EAY12942.1"/>
    <property type="molecule type" value="Genomic_DNA"/>
</dbReference>
<evidence type="ECO:0000256" key="1">
    <source>
        <dbReference type="SAM" id="MobiDB-lite"/>
    </source>
</evidence>
<dbReference type="AlphaFoldDB" id="A2E306"/>
<evidence type="ECO:0000313" key="4">
    <source>
        <dbReference type="Proteomes" id="UP000001542"/>
    </source>
</evidence>
<feature type="region of interest" description="Disordered" evidence="1">
    <location>
        <begin position="107"/>
        <end position="128"/>
    </location>
</feature>
<dbReference type="SMR" id="A2E306"/>
<name>A2E306_TRIV3</name>
<dbReference type="KEGG" id="tva:4770914"/>
<reference evidence="3" key="1">
    <citation type="submission" date="2006-10" db="EMBL/GenBank/DDBJ databases">
        <authorList>
            <person name="Amadeo P."/>
            <person name="Zhao Q."/>
            <person name="Wortman J."/>
            <person name="Fraser-Liggett C."/>
            <person name="Carlton J."/>
        </authorList>
    </citation>
    <scope>NUCLEOTIDE SEQUENCE</scope>
    <source>
        <strain evidence="3">G3</strain>
    </source>
</reference>
<dbReference type="InterPro" id="IPR032675">
    <property type="entry name" value="LRR_dom_sf"/>
</dbReference>
<evidence type="ECO:0000256" key="2">
    <source>
        <dbReference type="SAM" id="Phobius"/>
    </source>
</evidence>
<dbReference type="Pfam" id="PF13306">
    <property type="entry name" value="LRR_5"/>
    <property type="match status" value="1"/>
</dbReference>
<dbReference type="InParanoid" id="A2E306"/>
<accession>A2E306</accession>
<dbReference type="VEuPathDB" id="TrichDB:TVAG_404880"/>
<dbReference type="VEuPathDB" id="TrichDB:TVAGG3_0847810"/>
<evidence type="ECO:0000313" key="3">
    <source>
        <dbReference type="EMBL" id="EAY12942.1"/>
    </source>
</evidence>
<dbReference type="InterPro" id="IPR026906">
    <property type="entry name" value="LRR_5"/>
</dbReference>
<evidence type="ECO:0008006" key="5">
    <source>
        <dbReference type="Google" id="ProtNLM"/>
    </source>
</evidence>
<protein>
    <recommendedName>
        <fullName evidence="5">Surface antigen BspA-like</fullName>
    </recommendedName>
</protein>
<proteinExistence type="predicted"/>
<keyword evidence="2" id="KW-0812">Transmembrane</keyword>
<keyword evidence="2" id="KW-1133">Transmembrane helix</keyword>
<feature type="transmembrane region" description="Helical" evidence="2">
    <location>
        <begin position="135"/>
        <end position="158"/>
    </location>
</feature>
<dbReference type="Proteomes" id="UP000001542">
    <property type="component" value="Unassembled WGS sequence"/>
</dbReference>